<dbReference type="SMART" id="SM00382">
    <property type="entry name" value="AAA"/>
    <property type="match status" value="1"/>
</dbReference>
<dbReference type="GO" id="GO:0005524">
    <property type="term" value="F:ATP binding"/>
    <property type="evidence" value="ECO:0007669"/>
    <property type="project" value="UniProtKB-KW"/>
</dbReference>
<dbReference type="PROSITE" id="PS50893">
    <property type="entry name" value="ABC_TRANSPORTER_2"/>
    <property type="match status" value="1"/>
</dbReference>
<keyword evidence="2" id="KW-0813">Transport</keyword>
<evidence type="ECO:0000256" key="1">
    <source>
        <dbReference type="ARBA" id="ARBA00005417"/>
    </source>
</evidence>
<dbReference type="InterPro" id="IPR003439">
    <property type="entry name" value="ABC_transporter-like_ATP-bd"/>
</dbReference>
<keyword evidence="3" id="KW-0547">Nucleotide-binding</keyword>
<dbReference type="Pfam" id="PF00005">
    <property type="entry name" value="ABC_tran"/>
    <property type="match status" value="1"/>
</dbReference>
<comment type="caution">
    <text evidence="6">The sequence shown here is derived from an EMBL/GenBank/DDBJ whole genome shotgun (WGS) entry which is preliminary data.</text>
</comment>
<name>A0A5S4GHA8_9ACTN</name>
<dbReference type="PROSITE" id="PS00211">
    <property type="entry name" value="ABC_TRANSPORTER_1"/>
    <property type="match status" value="1"/>
</dbReference>
<dbReference type="InterPro" id="IPR017871">
    <property type="entry name" value="ABC_transporter-like_CS"/>
</dbReference>
<dbReference type="SUPFAM" id="SSF52540">
    <property type="entry name" value="P-loop containing nucleoside triphosphate hydrolases"/>
    <property type="match status" value="1"/>
</dbReference>
<evidence type="ECO:0000313" key="7">
    <source>
        <dbReference type="Proteomes" id="UP000309128"/>
    </source>
</evidence>
<organism evidence="6 7">
    <name type="scientific">Nonomuraea turkmeniaca</name>
    <dbReference type="NCBI Taxonomy" id="103838"/>
    <lineage>
        <taxon>Bacteria</taxon>
        <taxon>Bacillati</taxon>
        <taxon>Actinomycetota</taxon>
        <taxon>Actinomycetes</taxon>
        <taxon>Streptosporangiales</taxon>
        <taxon>Streptosporangiaceae</taxon>
        <taxon>Nonomuraea</taxon>
    </lineage>
</organism>
<feature type="domain" description="ABC transporter" evidence="5">
    <location>
        <begin position="2"/>
        <end position="226"/>
    </location>
</feature>
<dbReference type="PANTHER" id="PTHR43335:SF4">
    <property type="entry name" value="ABC TRANSPORTER, ATP-BINDING PROTEIN"/>
    <property type="match status" value="1"/>
</dbReference>
<dbReference type="InterPro" id="IPR027417">
    <property type="entry name" value="P-loop_NTPase"/>
</dbReference>
<evidence type="ECO:0000256" key="3">
    <source>
        <dbReference type="ARBA" id="ARBA00022741"/>
    </source>
</evidence>
<sequence>MIEVSGLTQRFGREVVVHDLSFEVRPGRVTGFLGPNGAGKTTTMRLILGLERPTAGRATVDGLPYHEIDRPLTRVGALLDATAVHGGRRADQHLRWLAASNGLPYDRIAPVLRQVGLGDVRKRIRAYSLGMKQRLGMAAALLGDPPVLLFDEPINGLDPEGVRWTRDLLKSMAADGRTVLISSHLMSEMAITADHLIVIARGRLMADVPTAEFVRPGASLEDVYLEVVGGMS</sequence>
<dbReference type="GO" id="GO:0016887">
    <property type="term" value="F:ATP hydrolysis activity"/>
    <property type="evidence" value="ECO:0007669"/>
    <property type="project" value="InterPro"/>
</dbReference>
<protein>
    <submittedName>
        <fullName evidence="6">ATP-binding cassette domain-containing protein</fullName>
    </submittedName>
</protein>
<gene>
    <name evidence="6" type="ORF">ETD86_00445</name>
</gene>
<reference evidence="6 7" key="1">
    <citation type="submission" date="2019-05" db="EMBL/GenBank/DDBJ databases">
        <title>Draft genome sequence of Nonomuraea turkmeniaca DSM 43926.</title>
        <authorList>
            <person name="Saricaoglu S."/>
            <person name="Isik K."/>
        </authorList>
    </citation>
    <scope>NUCLEOTIDE SEQUENCE [LARGE SCALE GENOMIC DNA]</scope>
    <source>
        <strain evidence="6 7">DSM 43926</strain>
    </source>
</reference>
<accession>A0A5S4GHA8</accession>
<evidence type="ECO:0000259" key="5">
    <source>
        <dbReference type="PROSITE" id="PS50893"/>
    </source>
</evidence>
<dbReference type="OrthoDB" id="5116176at2"/>
<evidence type="ECO:0000256" key="4">
    <source>
        <dbReference type="ARBA" id="ARBA00022840"/>
    </source>
</evidence>
<dbReference type="InterPro" id="IPR003593">
    <property type="entry name" value="AAA+_ATPase"/>
</dbReference>
<proteinExistence type="inferred from homology"/>
<dbReference type="AlphaFoldDB" id="A0A5S4GHA8"/>
<dbReference type="Proteomes" id="UP000309128">
    <property type="component" value="Unassembled WGS sequence"/>
</dbReference>
<keyword evidence="4 6" id="KW-0067">ATP-binding</keyword>
<dbReference type="Gene3D" id="3.40.50.300">
    <property type="entry name" value="P-loop containing nucleotide triphosphate hydrolases"/>
    <property type="match status" value="1"/>
</dbReference>
<dbReference type="PANTHER" id="PTHR43335">
    <property type="entry name" value="ABC TRANSPORTER, ATP-BINDING PROTEIN"/>
    <property type="match status" value="1"/>
</dbReference>
<evidence type="ECO:0000256" key="2">
    <source>
        <dbReference type="ARBA" id="ARBA00022448"/>
    </source>
</evidence>
<keyword evidence="7" id="KW-1185">Reference proteome</keyword>
<dbReference type="EMBL" id="VCKY01000001">
    <property type="protein sequence ID" value="TMR25630.1"/>
    <property type="molecule type" value="Genomic_DNA"/>
</dbReference>
<comment type="similarity">
    <text evidence="1">Belongs to the ABC transporter superfamily.</text>
</comment>
<evidence type="ECO:0000313" key="6">
    <source>
        <dbReference type="EMBL" id="TMR25630.1"/>
    </source>
</evidence>